<organism evidence="2 3">
    <name type="scientific">Mytilus coruscus</name>
    <name type="common">Sea mussel</name>
    <dbReference type="NCBI Taxonomy" id="42192"/>
    <lineage>
        <taxon>Eukaryota</taxon>
        <taxon>Metazoa</taxon>
        <taxon>Spiralia</taxon>
        <taxon>Lophotrochozoa</taxon>
        <taxon>Mollusca</taxon>
        <taxon>Bivalvia</taxon>
        <taxon>Autobranchia</taxon>
        <taxon>Pteriomorphia</taxon>
        <taxon>Mytilida</taxon>
        <taxon>Mytiloidea</taxon>
        <taxon>Mytilidae</taxon>
        <taxon>Mytilinae</taxon>
        <taxon>Mytilus</taxon>
    </lineage>
</organism>
<dbReference type="Proteomes" id="UP000507470">
    <property type="component" value="Unassembled WGS sequence"/>
</dbReference>
<accession>A0A6J8DTU4</accession>
<dbReference type="GO" id="GO:0051726">
    <property type="term" value="P:regulation of cell cycle"/>
    <property type="evidence" value="ECO:0007669"/>
    <property type="project" value="TreeGrafter"/>
</dbReference>
<keyword evidence="1" id="KW-0472">Membrane</keyword>
<dbReference type="OrthoDB" id="4034597at2759"/>
<dbReference type="GO" id="GO:0043027">
    <property type="term" value="F:cysteine-type endopeptidase inhibitor activity involved in apoptotic process"/>
    <property type="evidence" value="ECO:0007669"/>
    <property type="project" value="TreeGrafter"/>
</dbReference>
<keyword evidence="3" id="KW-1185">Reference proteome</keyword>
<evidence type="ECO:0000313" key="2">
    <source>
        <dbReference type="EMBL" id="CAC5410684.1"/>
    </source>
</evidence>
<dbReference type="PANTHER" id="PTHR10044">
    <property type="entry name" value="INHIBITOR OF APOPTOSIS"/>
    <property type="match status" value="1"/>
</dbReference>
<dbReference type="AlphaFoldDB" id="A0A6J8DTU4"/>
<dbReference type="Pfam" id="PF00653">
    <property type="entry name" value="BIR"/>
    <property type="match status" value="2"/>
</dbReference>
<proteinExistence type="predicted"/>
<evidence type="ECO:0000313" key="3">
    <source>
        <dbReference type="Proteomes" id="UP000507470"/>
    </source>
</evidence>
<dbReference type="GO" id="GO:0043066">
    <property type="term" value="P:negative regulation of apoptotic process"/>
    <property type="evidence" value="ECO:0007669"/>
    <property type="project" value="TreeGrafter"/>
</dbReference>
<dbReference type="InterPro" id="IPR001370">
    <property type="entry name" value="BIR_rpt"/>
</dbReference>
<dbReference type="SMART" id="SM00238">
    <property type="entry name" value="BIR"/>
    <property type="match status" value="2"/>
</dbReference>
<dbReference type="EMBL" id="CACVKT020007786">
    <property type="protein sequence ID" value="CAC5410684.1"/>
    <property type="molecule type" value="Genomic_DNA"/>
</dbReference>
<dbReference type="CDD" id="cd00022">
    <property type="entry name" value="BIR"/>
    <property type="match status" value="1"/>
</dbReference>
<sequence length="744" mass="87072">MDIYIKLLILITWKYDWATQEGFKFNFTLDVISRASGYGGSVTLLCKFEGCCSTFAAWEVWEKGSDDDFKPIFTDVTNLRLSKTSKYDGSIRPDGYTLIIRNLSEADLNMNYTCTYGSYRSDKKLLLEEDVLYKVSYTTDTTRKPNNDNGVRLGTSVGVALIMILVTLVSILFCWYRRCRRKSRSILEEPDQIGHYEEMTSMIYVPESNYDQYHGKILPKDDVKIYCLCSNRNSDKDYTRELKRILMNYGFKSENIKSNVDFLPGKLFYEIPQESLKDILKLIIVISDEYELDGHFSQFIDLIVNLFIKEKKFADIIPILRSETVEIPRCLSNRTPFSQVTDSYSKLVDGLLQCPIIQQIEGFGLSLSNSSTIIASTAQNITDFDIKPDKLICFQHDRDLIIQALDDWGVHIDNERLIVHIDIIQKNSQNRHICLESIFARRMKYIKCVRFVRLYGVEQFNLKQLELHSHMEKQVSGVFKILINKLNESKCWWYHYRRNGLRPIGSSEETFRLMKQILQDGEPVIIYPQFATFQSRLTTFSDYPIENKSFKEKMARAGFFYFHVSDYVQCFQCGGCLCKWSNIHDPVLRHKAYFKNCHFMEHTYPRYVSESDIKGLCNDKMQHFVGRLDSFKQFQRQFPAQKNITEDDKWRLADNGFYYCGIAEDIACYACDIGYTTMQYSTQISKTYKKQSPYCPHVPKGLIKTSENEDDSKHLYSRKAFDQYMPYLEPEYHRHKGIFNVEIL</sequence>
<evidence type="ECO:0000256" key="1">
    <source>
        <dbReference type="SAM" id="Phobius"/>
    </source>
</evidence>
<dbReference type="SUPFAM" id="SSF57924">
    <property type="entry name" value="Inhibitor of apoptosis (IAP) repeat"/>
    <property type="match status" value="2"/>
</dbReference>
<dbReference type="InterPro" id="IPR050784">
    <property type="entry name" value="IAP"/>
</dbReference>
<keyword evidence="1" id="KW-0812">Transmembrane</keyword>
<feature type="transmembrane region" description="Helical" evidence="1">
    <location>
        <begin position="153"/>
        <end position="176"/>
    </location>
</feature>
<dbReference type="PROSITE" id="PS50143">
    <property type="entry name" value="BIR_REPEAT_2"/>
    <property type="match status" value="2"/>
</dbReference>
<reference evidence="2 3" key="1">
    <citation type="submission" date="2020-06" db="EMBL/GenBank/DDBJ databases">
        <authorList>
            <person name="Li R."/>
            <person name="Bekaert M."/>
        </authorList>
    </citation>
    <scope>NUCLEOTIDE SEQUENCE [LARGE SCALE GENOMIC DNA]</scope>
    <source>
        <strain evidence="3">wild</strain>
    </source>
</reference>
<dbReference type="GO" id="GO:0005634">
    <property type="term" value="C:nucleus"/>
    <property type="evidence" value="ECO:0007669"/>
    <property type="project" value="TreeGrafter"/>
</dbReference>
<protein>
    <submittedName>
        <fullName evidence="2">BIRC2_3</fullName>
    </submittedName>
</protein>
<keyword evidence="1" id="KW-1133">Transmembrane helix</keyword>
<gene>
    <name evidence="2" type="ORF">MCOR_43849</name>
</gene>
<dbReference type="Gene3D" id="1.10.1170.10">
    <property type="entry name" value="Inhibitor Of Apoptosis Protein (2mihbC-IAP-1), Chain A"/>
    <property type="match status" value="2"/>
</dbReference>
<dbReference type="PANTHER" id="PTHR10044:SF139">
    <property type="entry name" value="DEATH-ASSOCIATED INHIBITOR OF APOPTOSIS 2"/>
    <property type="match status" value="1"/>
</dbReference>
<dbReference type="GO" id="GO:0005737">
    <property type="term" value="C:cytoplasm"/>
    <property type="evidence" value="ECO:0007669"/>
    <property type="project" value="TreeGrafter"/>
</dbReference>
<name>A0A6J8DTU4_MYTCO</name>